<feature type="region of interest" description="Disordered" evidence="2">
    <location>
        <begin position="1"/>
        <end position="25"/>
    </location>
</feature>
<reference evidence="3 4" key="1">
    <citation type="journal article" date="2016" name="G3 (Bethesda)">
        <title>First Draft Assembly and Annotation of the Genome of a California Endemic Oak Quercus lobata Nee (Fagaceae).</title>
        <authorList>
            <person name="Sork V.L."/>
            <person name="Fitz-Gibbon S.T."/>
            <person name="Puiu D."/>
            <person name="Crepeau M."/>
            <person name="Gugger P.F."/>
            <person name="Sherman R."/>
            <person name="Stevens K."/>
            <person name="Langley C.H."/>
            <person name="Pellegrini M."/>
            <person name="Salzberg S.L."/>
        </authorList>
    </citation>
    <scope>NUCLEOTIDE SEQUENCE [LARGE SCALE GENOMIC DNA]</scope>
    <source>
        <strain evidence="3 4">cv. SW786</strain>
    </source>
</reference>
<reference evidence="3" key="2">
    <citation type="submission" date="2021-01" db="UniProtKB">
        <authorList>
            <consortium name="EnsemblPlants"/>
        </authorList>
    </citation>
    <scope>IDENTIFICATION</scope>
</reference>
<accession>A0A7N2R5B2</accession>
<dbReference type="InParanoid" id="A0A7N2R5B2"/>
<protein>
    <submittedName>
        <fullName evidence="3">Uncharacterized protein</fullName>
    </submittedName>
</protein>
<keyword evidence="4" id="KW-1185">Reference proteome</keyword>
<dbReference type="AlphaFoldDB" id="A0A7N2R5B2"/>
<sequence>MVEGAKTVAPMKHGAGKGLMKAPSTNQEKPPFLLHEDSKYALEQLSFIITTEDYEDLGNHSTEAMGETGLFAIAQLKNLKSTMEKKFDLSEKVRKELEQKMEKVMKALEDKDKEVQDLKDQLRQAKEFAICEYRDSDALLFELGDFYLEGFDDALRRIKKTYPDLDASNIASRFGGYRGSLCRRCKSRQRGVSPGAKFPRSSPTHRG</sequence>
<dbReference type="EMBL" id="LRBV02000005">
    <property type="status" value="NOT_ANNOTATED_CDS"/>
    <property type="molecule type" value="Genomic_DNA"/>
</dbReference>
<feature type="region of interest" description="Disordered" evidence="2">
    <location>
        <begin position="187"/>
        <end position="207"/>
    </location>
</feature>
<dbReference type="Proteomes" id="UP000594261">
    <property type="component" value="Chromosome 5"/>
</dbReference>
<evidence type="ECO:0000313" key="4">
    <source>
        <dbReference type="Proteomes" id="UP000594261"/>
    </source>
</evidence>
<feature type="coiled-coil region" evidence="1">
    <location>
        <begin position="80"/>
        <end position="128"/>
    </location>
</feature>
<keyword evidence="1" id="KW-0175">Coiled coil</keyword>
<dbReference type="Gramene" id="QL05p064184:mrna">
    <property type="protein sequence ID" value="QL05p064184:mrna"/>
    <property type="gene ID" value="QL05p064184"/>
</dbReference>
<name>A0A7N2R5B2_QUELO</name>
<dbReference type="EnsemblPlants" id="QL05p064184:mrna">
    <property type="protein sequence ID" value="QL05p064184:mrna"/>
    <property type="gene ID" value="QL05p064184"/>
</dbReference>
<proteinExistence type="predicted"/>
<evidence type="ECO:0000313" key="3">
    <source>
        <dbReference type="EnsemblPlants" id="QL05p064184:mrna"/>
    </source>
</evidence>
<organism evidence="3 4">
    <name type="scientific">Quercus lobata</name>
    <name type="common">Valley oak</name>
    <dbReference type="NCBI Taxonomy" id="97700"/>
    <lineage>
        <taxon>Eukaryota</taxon>
        <taxon>Viridiplantae</taxon>
        <taxon>Streptophyta</taxon>
        <taxon>Embryophyta</taxon>
        <taxon>Tracheophyta</taxon>
        <taxon>Spermatophyta</taxon>
        <taxon>Magnoliopsida</taxon>
        <taxon>eudicotyledons</taxon>
        <taxon>Gunneridae</taxon>
        <taxon>Pentapetalae</taxon>
        <taxon>rosids</taxon>
        <taxon>fabids</taxon>
        <taxon>Fagales</taxon>
        <taxon>Fagaceae</taxon>
        <taxon>Quercus</taxon>
    </lineage>
</organism>
<evidence type="ECO:0000256" key="1">
    <source>
        <dbReference type="SAM" id="Coils"/>
    </source>
</evidence>
<evidence type="ECO:0000256" key="2">
    <source>
        <dbReference type="SAM" id="MobiDB-lite"/>
    </source>
</evidence>